<feature type="domain" description="RNA polymerase sigma-70 region 2" evidence="6">
    <location>
        <begin position="21"/>
        <end position="88"/>
    </location>
</feature>
<evidence type="ECO:0000259" key="7">
    <source>
        <dbReference type="Pfam" id="PF08281"/>
    </source>
</evidence>
<evidence type="ECO:0000256" key="5">
    <source>
        <dbReference type="ARBA" id="ARBA00023163"/>
    </source>
</evidence>
<evidence type="ECO:0000259" key="6">
    <source>
        <dbReference type="Pfam" id="PF04542"/>
    </source>
</evidence>
<dbReference type="OrthoDB" id="7376212at2"/>
<dbReference type="EMBL" id="JYJB01000008">
    <property type="protein sequence ID" value="KJL47933.1"/>
    <property type="molecule type" value="Genomic_DNA"/>
</dbReference>
<evidence type="ECO:0000313" key="9">
    <source>
        <dbReference type="Proteomes" id="UP000033900"/>
    </source>
</evidence>
<dbReference type="PANTHER" id="PTHR43133">
    <property type="entry name" value="RNA POLYMERASE ECF-TYPE SIGMA FACTO"/>
    <property type="match status" value="1"/>
</dbReference>
<dbReference type="SUPFAM" id="SSF88946">
    <property type="entry name" value="Sigma2 domain of RNA polymerase sigma factors"/>
    <property type="match status" value="1"/>
</dbReference>
<dbReference type="NCBIfam" id="TIGR02937">
    <property type="entry name" value="sigma70-ECF"/>
    <property type="match status" value="1"/>
</dbReference>
<dbReference type="SUPFAM" id="SSF54427">
    <property type="entry name" value="NTF2-like"/>
    <property type="match status" value="1"/>
</dbReference>
<dbReference type="NCBIfam" id="NF006089">
    <property type="entry name" value="PRK08241.1"/>
    <property type="match status" value="1"/>
</dbReference>
<dbReference type="Pfam" id="PF04542">
    <property type="entry name" value="Sigma70_r2"/>
    <property type="match status" value="1"/>
</dbReference>
<accession>A0A0M2HTZ4</accession>
<dbReference type="Pfam" id="PF08281">
    <property type="entry name" value="Sigma70_r4_2"/>
    <property type="match status" value="1"/>
</dbReference>
<keyword evidence="4" id="KW-0731">Sigma factor</keyword>
<dbReference type="InterPro" id="IPR032710">
    <property type="entry name" value="NTF2-like_dom_sf"/>
</dbReference>
<dbReference type="InterPro" id="IPR013249">
    <property type="entry name" value="RNA_pol_sigma70_r4_t2"/>
</dbReference>
<dbReference type="SUPFAM" id="SSF88659">
    <property type="entry name" value="Sigma3 and sigma4 domains of RNA polymerase sigma factors"/>
    <property type="match status" value="1"/>
</dbReference>
<dbReference type="GO" id="GO:0003677">
    <property type="term" value="F:DNA binding"/>
    <property type="evidence" value="ECO:0007669"/>
    <property type="project" value="InterPro"/>
</dbReference>
<dbReference type="PATRIC" id="fig|273678.4.peg.1559"/>
<evidence type="ECO:0000256" key="3">
    <source>
        <dbReference type="ARBA" id="ARBA00023015"/>
    </source>
</evidence>
<comment type="subunit">
    <text evidence="2">Interacts transiently with the RNA polymerase catalytic core formed by RpoA, RpoB, RpoC and RpoZ (2 alpha, 1 beta, 1 beta' and 1 omega subunit) to form the RNA polymerase holoenzyme that can initiate transcription.</text>
</comment>
<dbReference type="InterPro" id="IPR014284">
    <property type="entry name" value="RNA_pol_sigma-70_dom"/>
</dbReference>
<dbReference type="Proteomes" id="UP000033900">
    <property type="component" value="Unassembled WGS sequence"/>
</dbReference>
<dbReference type="Gene3D" id="1.10.1740.10">
    <property type="match status" value="1"/>
</dbReference>
<dbReference type="GO" id="GO:0016987">
    <property type="term" value="F:sigma factor activity"/>
    <property type="evidence" value="ECO:0007669"/>
    <property type="project" value="UniProtKB-KW"/>
</dbReference>
<proteinExistence type="inferred from homology"/>
<name>A0A0M2HTZ4_9MICO</name>
<dbReference type="RefSeq" id="WP_045257203.1">
    <property type="nucleotide sequence ID" value="NZ_JYJB01000008.1"/>
</dbReference>
<dbReference type="Gene3D" id="1.10.10.10">
    <property type="entry name" value="Winged helix-like DNA-binding domain superfamily/Winged helix DNA-binding domain"/>
    <property type="match status" value="1"/>
</dbReference>
<dbReference type="PANTHER" id="PTHR43133:SF65">
    <property type="entry name" value="ECF RNA POLYMERASE SIGMA FACTOR SIGG"/>
    <property type="match status" value="1"/>
</dbReference>
<comment type="caution">
    <text evidence="8">The sequence shown here is derived from an EMBL/GenBank/DDBJ whole genome shotgun (WGS) entry which is preliminary data.</text>
</comment>
<dbReference type="STRING" id="273678.RS84_01561"/>
<dbReference type="InterPro" id="IPR013324">
    <property type="entry name" value="RNA_pol_sigma_r3/r4-like"/>
</dbReference>
<dbReference type="Gene3D" id="3.10.450.50">
    <property type="match status" value="1"/>
</dbReference>
<organism evidence="8 9">
    <name type="scientific">Microbacterium hydrocarbonoxydans</name>
    <dbReference type="NCBI Taxonomy" id="273678"/>
    <lineage>
        <taxon>Bacteria</taxon>
        <taxon>Bacillati</taxon>
        <taxon>Actinomycetota</taxon>
        <taxon>Actinomycetes</taxon>
        <taxon>Micrococcales</taxon>
        <taxon>Microbacteriaceae</taxon>
        <taxon>Microbacterium</taxon>
    </lineage>
</organism>
<evidence type="ECO:0000256" key="1">
    <source>
        <dbReference type="ARBA" id="ARBA00010641"/>
    </source>
</evidence>
<keyword evidence="3" id="KW-0805">Transcription regulation</keyword>
<sequence>MVRADEGSWLARPRDDGFAELVRPYEHELRVHCYRMLGSLHDAEDALQDTLLSAWQALPGFEGRSSLRTWLYRIATSRCLNAVRAGARRPPAAPLPPFDAPAPSRMKRVTWCEPFPHSAPSADDPLEVRSGLEYAFLCALNSLPPRQTAALILCDVLDFTAAECAEMLESSPTAVKGLLQRARAAMPSIAPLAASKDELQLAERLARAYAADDVDGVLALLTDRSWLAMPPAPHRFDGRAAIGGFLRASAAGRGARYEVEPAGWAGGHPVFRCLLDGEDRGLLMVVAAVDGATVDGVVRFLR</sequence>
<reference evidence="8 9" key="1">
    <citation type="submission" date="2015-02" db="EMBL/GenBank/DDBJ databases">
        <title>Draft genome sequences of ten Microbacterium spp. with emphasis on heavy metal contaminated environments.</title>
        <authorList>
            <person name="Corretto E."/>
        </authorList>
    </citation>
    <scope>NUCLEOTIDE SEQUENCE [LARGE SCALE GENOMIC DNA]</scope>
    <source>
        <strain evidence="8 9">SA35</strain>
    </source>
</reference>
<dbReference type="GO" id="GO:0006352">
    <property type="term" value="P:DNA-templated transcription initiation"/>
    <property type="evidence" value="ECO:0007669"/>
    <property type="project" value="InterPro"/>
</dbReference>
<evidence type="ECO:0000256" key="2">
    <source>
        <dbReference type="ARBA" id="ARBA00011344"/>
    </source>
</evidence>
<keyword evidence="5" id="KW-0804">Transcription</keyword>
<dbReference type="InterPro" id="IPR013325">
    <property type="entry name" value="RNA_pol_sigma_r2"/>
</dbReference>
<comment type="similarity">
    <text evidence="1">Belongs to the sigma-70 factor family. ECF subfamily.</text>
</comment>
<dbReference type="InterPro" id="IPR039425">
    <property type="entry name" value="RNA_pol_sigma-70-like"/>
</dbReference>
<evidence type="ECO:0000313" key="8">
    <source>
        <dbReference type="EMBL" id="KJL47933.1"/>
    </source>
</evidence>
<evidence type="ECO:0000256" key="4">
    <source>
        <dbReference type="ARBA" id="ARBA00023082"/>
    </source>
</evidence>
<gene>
    <name evidence="8" type="primary">sigG</name>
    <name evidence="8" type="ORF">RS84_01561</name>
</gene>
<protein>
    <submittedName>
        <fullName evidence="8">ECF RNA polymerase sigma factor SigG</fullName>
    </submittedName>
</protein>
<dbReference type="InterPro" id="IPR007627">
    <property type="entry name" value="RNA_pol_sigma70_r2"/>
</dbReference>
<feature type="domain" description="RNA polymerase sigma factor 70 region 4 type 2" evidence="7">
    <location>
        <begin position="136"/>
        <end position="186"/>
    </location>
</feature>
<dbReference type="InterPro" id="IPR036388">
    <property type="entry name" value="WH-like_DNA-bd_sf"/>
</dbReference>
<keyword evidence="9" id="KW-1185">Reference proteome</keyword>
<dbReference type="AlphaFoldDB" id="A0A0M2HTZ4"/>